<keyword evidence="2" id="KW-0732">Signal</keyword>
<reference evidence="3" key="2">
    <citation type="journal article" date="2023" name="IMA Fungus">
        <title>Comparative genomic study of the Penicillium genus elucidates a diverse pangenome and 15 lateral gene transfer events.</title>
        <authorList>
            <person name="Petersen C."/>
            <person name="Sorensen T."/>
            <person name="Nielsen M.R."/>
            <person name="Sondergaard T.E."/>
            <person name="Sorensen J.L."/>
            <person name="Fitzpatrick D.A."/>
            <person name="Frisvad J.C."/>
            <person name="Nielsen K.L."/>
        </authorList>
    </citation>
    <scope>NUCLEOTIDE SEQUENCE</scope>
    <source>
        <strain evidence="3">IBT 21917</strain>
    </source>
</reference>
<gene>
    <name evidence="3" type="ORF">N7492_001316</name>
</gene>
<feature type="compositionally biased region" description="Low complexity" evidence="1">
    <location>
        <begin position="154"/>
        <end position="184"/>
    </location>
</feature>
<keyword evidence="4" id="KW-1185">Reference proteome</keyword>
<evidence type="ECO:0000313" key="4">
    <source>
        <dbReference type="Proteomes" id="UP001146351"/>
    </source>
</evidence>
<feature type="compositionally biased region" description="Low complexity" evidence="1">
    <location>
        <begin position="110"/>
        <end position="143"/>
    </location>
</feature>
<feature type="chain" id="PRO_5040882710" evidence="2">
    <location>
        <begin position="23"/>
        <end position="220"/>
    </location>
</feature>
<dbReference type="AlphaFoldDB" id="A0A9W9LZS8"/>
<proteinExistence type="predicted"/>
<evidence type="ECO:0000313" key="3">
    <source>
        <dbReference type="EMBL" id="KAJ5183700.1"/>
    </source>
</evidence>
<accession>A0A9W9LZS8</accession>
<name>A0A9W9LZS8_9EURO</name>
<evidence type="ECO:0000256" key="1">
    <source>
        <dbReference type="SAM" id="MobiDB-lite"/>
    </source>
</evidence>
<evidence type="ECO:0000256" key="2">
    <source>
        <dbReference type="SAM" id="SignalP"/>
    </source>
</evidence>
<organism evidence="3 4">
    <name type="scientific">Penicillium capsulatum</name>
    <dbReference type="NCBI Taxonomy" id="69766"/>
    <lineage>
        <taxon>Eukaryota</taxon>
        <taxon>Fungi</taxon>
        <taxon>Dikarya</taxon>
        <taxon>Ascomycota</taxon>
        <taxon>Pezizomycotina</taxon>
        <taxon>Eurotiomycetes</taxon>
        <taxon>Eurotiomycetidae</taxon>
        <taxon>Eurotiales</taxon>
        <taxon>Aspergillaceae</taxon>
        <taxon>Penicillium</taxon>
    </lineage>
</organism>
<comment type="caution">
    <text evidence="3">The sequence shown here is derived from an EMBL/GenBank/DDBJ whole genome shotgun (WGS) entry which is preliminary data.</text>
</comment>
<reference evidence="3" key="1">
    <citation type="submission" date="2022-11" db="EMBL/GenBank/DDBJ databases">
        <authorList>
            <person name="Petersen C."/>
        </authorList>
    </citation>
    <scope>NUCLEOTIDE SEQUENCE</scope>
    <source>
        <strain evidence="3">IBT 21917</strain>
    </source>
</reference>
<dbReference type="Proteomes" id="UP001146351">
    <property type="component" value="Unassembled WGS sequence"/>
</dbReference>
<dbReference type="OrthoDB" id="4368092at2759"/>
<dbReference type="EMBL" id="JAPQKO010000001">
    <property type="protein sequence ID" value="KAJ5183700.1"/>
    <property type="molecule type" value="Genomic_DNA"/>
</dbReference>
<protein>
    <submittedName>
        <fullName evidence="3">Uncharacterized protein</fullName>
    </submittedName>
</protein>
<sequence>MKWTTALPVALSAISLVPGTAAWRITWRDADDNKHFRTGHGPSECIEIDNAEGHYFNIDAQGDKNIKMQLFDNSECSGNAAGSATQKFTKKASRDLLGFKVISLSSTTASESAETTATVNSANRDAGTSHTATATHTASVSSSRHAKSTTVKESTTIKASPTTTPAASKTPEGSSDASSAASSSAPATTTNAAVHLGANGNAAMGMVGGIMGAAIMPWII</sequence>
<feature type="signal peptide" evidence="2">
    <location>
        <begin position="1"/>
        <end position="22"/>
    </location>
</feature>
<feature type="region of interest" description="Disordered" evidence="1">
    <location>
        <begin position="110"/>
        <end position="184"/>
    </location>
</feature>